<dbReference type="InterPro" id="IPR025110">
    <property type="entry name" value="AMP-bd_C"/>
</dbReference>
<feature type="region of interest" description="Disordered" evidence="1">
    <location>
        <begin position="442"/>
        <end position="462"/>
    </location>
</feature>
<evidence type="ECO:0000313" key="7">
    <source>
        <dbReference type="Proteomes" id="UP001156881"/>
    </source>
</evidence>
<dbReference type="InterPro" id="IPR045851">
    <property type="entry name" value="AMP-bd_C_sf"/>
</dbReference>
<reference evidence="5 6" key="3">
    <citation type="submission" date="2020-08" db="EMBL/GenBank/DDBJ databases">
        <title>Genomic Encyclopedia of Type Strains, Phase IV (KMG-IV): sequencing the most valuable type-strain genomes for metagenomic binning, comparative biology and taxonomic classification.</title>
        <authorList>
            <person name="Goeker M."/>
        </authorList>
    </citation>
    <scope>NUCLEOTIDE SEQUENCE [LARGE SCALE GENOMIC DNA]</scope>
    <source>
        <strain evidence="5 6">DSM 24105</strain>
    </source>
</reference>
<evidence type="ECO:0000259" key="2">
    <source>
        <dbReference type="Pfam" id="PF00501"/>
    </source>
</evidence>
<feature type="domain" description="AMP-binding enzyme C-terminal" evidence="3">
    <location>
        <begin position="364"/>
        <end position="433"/>
    </location>
</feature>
<protein>
    <submittedName>
        <fullName evidence="4">AMP-dependent synthetase</fullName>
    </submittedName>
    <submittedName>
        <fullName evidence="5">Acyl-CoA synthetase (AMP-forming)/AMP-acid ligase II</fullName>
    </submittedName>
</protein>
<dbReference type="InterPro" id="IPR020845">
    <property type="entry name" value="AMP-binding_CS"/>
</dbReference>
<dbReference type="Gene3D" id="3.30.300.30">
    <property type="match status" value="1"/>
</dbReference>
<dbReference type="Gene3D" id="3.40.50.12780">
    <property type="entry name" value="N-terminal domain of ligase-like"/>
    <property type="match status" value="1"/>
</dbReference>
<comment type="caution">
    <text evidence="5">The sequence shown here is derived from an EMBL/GenBank/DDBJ whole genome shotgun (WGS) entry which is preliminary data.</text>
</comment>
<feature type="compositionally biased region" description="Polar residues" evidence="1">
    <location>
        <begin position="448"/>
        <end position="462"/>
    </location>
</feature>
<dbReference type="InterPro" id="IPR050237">
    <property type="entry name" value="ATP-dep_AMP-bd_enzyme"/>
</dbReference>
<dbReference type="InterPro" id="IPR000873">
    <property type="entry name" value="AMP-dep_synth/lig_dom"/>
</dbReference>
<dbReference type="Pfam" id="PF13193">
    <property type="entry name" value="AMP-binding_C"/>
    <property type="match status" value="1"/>
</dbReference>
<dbReference type="Proteomes" id="UP000517759">
    <property type="component" value="Unassembled WGS sequence"/>
</dbReference>
<reference evidence="7" key="2">
    <citation type="journal article" date="2019" name="Int. J. Syst. Evol. Microbiol.">
        <title>The Global Catalogue of Microorganisms (GCM) 10K type strain sequencing project: providing services to taxonomists for standard genome sequencing and annotation.</title>
        <authorList>
            <consortium name="The Broad Institute Genomics Platform"/>
            <consortium name="The Broad Institute Genome Sequencing Center for Infectious Disease"/>
            <person name="Wu L."/>
            <person name="Ma J."/>
        </authorList>
    </citation>
    <scope>NUCLEOTIDE SEQUENCE [LARGE SCALE GENOMIC DNA]</scope>
    <source>
        <strain evidence="7">NBRC 107710</strain>
    </source>
</reference>
<sequence length="462" mass="51203">MKWLLDRFGEHTDTIAFIHNDRKVSYGEVGALVNGFSRRVQEAGVRPGHKVVIVGDFSPEVVCLILALGLDRCIVIPLTRESVIEQDVALGVSGADWIAEFDPAGREFSLAEKQVPVENVLLSQFLVKERAGLILFSSGSTGAPKGILHDFEQVAEKFRVQRAPMVTIPFLMIDHFGGINTILAITSSLGTVITVDDRSIAKVASAIERYKVELLPVTPSFLNIMLMMRAHEDYDLSSIKRITYGTEVMPQVTLDRLMKAFPGVQLQQTYGLSEVGVLRSKSRPDGSLWLKVGGEGFRTEVRDEVLWIKSDYRMEGYLNAPSGFDDEGWFNTQDRVEVDGEWLRILGRVTDIINVGGQKVYPVEVEEVILGIENVEDVVVLGEPHKILGQIVAAKIRVREPETIESLKLRVRLACKALLAPYKAPSKIIVTDEPLNSVRQKKIRSVAGSRTQPSSPDGNLES</sequence>
<evidence type="ECO:0000313" key="4">
    <source>
        <dbReference type="EMBL" id="GLS46876.1"/>
    </source>
</evidence>
<dbReference type="Proteomes" id="UP001156881">
    <property type="component" value="Unassembled WGS sequence"/>
</dbReference>
<keyword evidence="7" id="KW-1185">Reference proteome</keyword>
<accession>A0A7W6ALG4</accession>
<dbReference type="EMBL" id="BSPG01000058">
    <property type="protein sequence ID" value="GLS46876.1"/>
    <property type="molecule type" value="Genomic_DNA"/>
</dbReference>
<keyword evidence="5" id="KW-0436">Ligase</keyword>
<dbReference type="Pfam" id="PF00501">
    <property type="entry name" value="AMP-binding"/>
    <property type="match status" value="1"/>
</dbReference>
<evidence type="ECO:0000259" key="3">
    <source>
        <dbReference type="Pfam" id="PF13193"/>
    </source>
</evidence>
<proteinExistence type="predicted"/>
<dbReference type="CDD" id="cd04433">
    <property type="entry name" value="AFD_class_I"/>
    <property type="match status" value="1"/>
</dbReference>
<dbReference type="GO" id="GO:0016877">
    <property type="term" value="F:ligase activity, forming carbon-sulfur bonds"/>
    <property type="evidence" value="ECO:0007669"/>
    <property type="project" value="UniProtKB-ARBA"/>
</dbReference>
<reference evidence="4" key="1">
    <citation type="journal article" date="2014" name="Int. J. Syst. Evol. Microbiol.">
        <title>Complete genome of a new Firmicutes species belonging to the dominant human colonic microbiota ('Ruminococcus bicirculans') reveals two chromosomes and a selective capacity to utilize plant glucans.</title>
        <authorList>
            <consortium name="NISC Comparative Sequencing Program"/>
            <person name="Wegmann U."/>
            <person name="Louis P."/>
            <person name="Goesmann A."/>
            <person name="Henrissat B."/>
            <person name="Duncan S.H."/>
            <person name="Flint H.J."/>
        </authorList>
    </citation>
    <scope>NUCLEOTIDE SEQUENCE</scope>
    <source>
        <strain evidence="4">NBRC 107710</strain>
    </source>
</reference>
<dbReference type="PANTHER" id="PTHR43767:SF10">
    <property type="entry name" value="SURFACTIN SYNTHASE SUBUNIT 1"/>
    <property type="match status" value="1"/>
</dbReference>
<dbReference type="EMBL" id="JACIDN010000016">
    <property type="protein sequence ID" value="MBB3905637.1"/>
    <property type="molecule type" value="Genomic_DNA"/>
</dbReference>
<dbReference type="AlphaFoldDB" id="A0A7W6ALG4"/>
<dbReference type="RefSeq" id="WP_183513803.1">
    <property type="nucleotide sequence ID" value="NZ_BSPG01000058.1"/>
</dbReference>
<evidence type="ECO:0000256" key="1">
    <source>
        <dbReference type="SAM" id="MobiDB-lite"/>
    </source>
</evidence>
<dbReference type="InterPro" id="IPR042099">
    <property type="entry name" value="ANL_N_sf"/>
</dbReference>
<name>A0A7W6ALG4_9HYPH</name>
<evidence type="ECO:0000313" key="5">
    <source>
        <dbReference type="EMBL" id="MBB3905637.1"/>
    </source>
</evidence>
<feature type="domain" description="AMP-dependent synthetase/ligase" evidence="2">
    <location>
        <begin position="10"/>
        <end position="278"/>
    </location>
</feature>
<reference evidence="4" key="4">
    <citation type="submission" date="2023-01" db="EMBL/GenBank/DDBJ databases">
        <title>Draft genome sequence of Methylobacterium brachythecii strain NBRC 107710.</title>
        <authorList>
            <person name="Sun Q."/>
            <person name="Mori K."/>
        </authorList>
    </citation>
    <scope>NUCLEOTIDE SEQUENCE</scope>
    <source>
        <strain evidence="4">NBRC 107710</strain>
    </source>
</reference>
<dbReference type="PANTHER" id="PTHR43767">
    <property type="entry name" value="LONG-CHAIN-FATTY-ACID--COA LIGASE"/>
    <property type="match status" value="1"/>
</dbReference>
<organism evidence="5 6">
    <name type="scientific">Methylobacterium brachythecii</name>
    <dbReference type="NCBI Taxonomy" id="1176177"/>
    <lineage>
        <taxon>Bacteria</taxon>
        <taxon>Pseudomonadati</taxon>
        <taxon>Pseudomonadota</taxon>
        <taxon>Alphaproteobacteria</taxon>
        <taxon>Hyphomicrobiales</taxon>
        <taxon>Methylobacteriaceae</taxon>
        <taxon>Methylobacterium</taxon>
    </lineage>
</organism>
<evidence type="ECO:0000313" key="6">
    <source>
        <dbReference type="Proteomes" id="UP000517759"/>
    </source>
</evidence>
<dbReference type="PROSITE" id="PS00455">
    <property type="entry name" value="AMP_BINDING"/>
    <property type="match status" value="1"/>
</dbReference>
<gene>
    <name evidence="4" type="ORF">GCM10007884_48730</name>
    <name evidence="5" type="ORF">GGR33_005179</name>
</gene>
<dbReference type="SUPFAM" id="SSF56801">
    <property type="entry name" value="Acetyl-CoA synthetase-like"/>
    <property type="match status" value="1"/>
</dbReference>